<proteinExistence type="predicted"/>
<reference evidence="2" key="1">
    <citation type="journal article" date="2020" name="Nat. Commun.">
        <title>Genome sequence of the cluster root forming white lupin.</title>
        <authorList>
            <person name="Hufnagel B."/>
            <person name="Marques A."/>
            <person name="Soriano A."/>
            <person name="Marques L."/>
            <person name="Divol F."/>
            <person name="Doumas P."/>
            <person name="Sallet E."/>
            <person name="Mancinotti D."/>
            <person name="Carrere S."/>
            <person name="Marande W."/>
            <person name="Arribat S."/>
            <person name="Keller J."/>
            <person name="Huneau C."/>
            <person name="Blein T."/>
            <person name="Aime D."/>
            <person name="Laguerre M."/>
            <person name="Taylor J."/>
            <person name="Schubert V."/>
            <person name="Nelson M."/>
            <person name="Geu-Flores F."/>
            <person name="Crespi M."/>
            <person name="Gallardo-Guerrero K."/>
            <person name="Delaux P.-M."/>
            <person name="Salse J."/>
            <person name="Berges H."/>
            <person name="Guyot R."/>
            <person name="Gouzy J."/>
            <person name="Peret B."/>
        </authorList>
    </citation>
    <scope>NUCLEOTIDE SEQUENCE [LARGE SCALE GENOMIC DNA]</scope>
    <source>
        <strain evidence="2">cv. Amiga</strain>
    </source>
</reference>
<dbReference type="AlphaFoldDB" id="A0A6A4NQU2"/>
<name>A0A6A4NQU2_LUPAL</name>
<comment type="caution">
    <text evidence="1">The sequence shown here is derived from an EMBL/GenBank/DDBJ whole genome shotgun (WGS) entry which is preliminary data.</text>
</comment>
<accession>A0A6A4NQU2</accession>
<sequence length="56" mass="6319">MNTLRNGHIDFLIKITMKEDIIDIKLLDNPSIYGSNGYEKTNGGKLDHMSKSLIVL</sequence>
<keyword evidence="2" id="KW-1185">Reference proteome</keyword>
<evidence type="ECO:0000313" key="2">
    <source>
        <dbReference type="Proteomes" id="UP000447434"/>
    </source>
</evidence>
<protein>
    <submittedName>
        <fullName evidence="1">Uncharacterized protein</fullName>
    </submittedName>
</protein>
<evidence type="ECO:0000313" key="1">
    <source>
        <dbReference type="EMBL" id="KAE9591321.1"/>
    </source>
</evidence>
<dbReference type="EMBL" id="WOCE01000020">
    <property type="protein sequence ID" value="KAE9591321.1"/>
    <property type="molecule type" value="Genomic_DNA"/>
</dbReference>
<organism evidence="1 2">
    <name type="scientific">Lupinus albus</name>
    <name type="common">White lupine</name>
    <name type="synonym">Lupinus termis</name>
    <dbReference type="NCBI Taxonomy" id="3870"/>
    <lineage>
        <taxon>Eukaryota</taxon>
        <taxon>Viridiplantae</taxon>
        <taxon>Streptophyta</taxon>
        <taxon>Embryophyta</taxon>
        <taxon>Tracheophyta</taxon>
        <taxon>Spermatophyta</taxon>
        <taxon>Magnoliopsida</taxon>
        <taxon>eudicotyledons</taxon>
        <taxon>Gunneridae</taxon>
        <taxon>Pentapetalae</taxon>
        <taxon>rosids</taxon>
        <taxon>fabids</taxon>
        <taxon>Fabales</taxon>
        <taxon>Fabaceae</taxon>
        <taxon>Papilionoideae</taxon>
        <taxon>50 kb inversion clade</taxon>
        <taxon>genistoids sensu lato</taxon>
        <taxon>core genistoids</taxon>
        <taxon>Genisteae</taxon>
        <taxon>Lupinus</taxon>
    </lineage>
</organism>
<gene>
    <name evidence="1" type="ORF">Lalb_Chr20g0117261</name>
</gene>
<dbReference type="Proteomes" id="UP000447434">
    <property type="component" value="Chromosome 20"/>
</dbReference>